<protein>
    <recommendedName>
        <fullName evidence="3">DDE Tnp4 domain-containing protein</fullName>
    </recommendedName>
</protein>
<comment type="caution">
    <text evidence="1">The sequence shown here is derived from an EMBL/GenBank/DDBJ whole genome shotgun (WGS) entry which is preliminary data.</text>
</comment>
<dbReference type="InterPro" id="IPR045249">
    <property type="entry name" value="HARBI1-like"/>
</dbReference>
<keyword evidence="2" id="KW-1185">Reference proteome</keyword>
<dbReference type="AlphaFoldDB" id="A0AAE1CUZ4"/>
<evidence type="ECO:0008006" key="3">
    <source>
        <dbReference type="Google" id="ProtNLM"/>
    </source>
</evidence>
<accession>A0AAE1CUZ4</accession>
<gene>
    <name evidence="1" type="ORF">RRG08_023106</name>
</gene>
<reference evidence="1" key="1">
    <citation type="journal article" date="2023" name="G3 (Bethesda)">
        <title>A reference genome for the long-term kleptoplast-retaining sea slug Elysia crispata morphotype clarki.</title>
        <authorList>
            <person name="Eastman K.E."/>
            <person name="Pendleton A.L."/>
            <person name="Shaikh M.A."/>
            <person name="Suttiyut T."/>
            <person name="Ogas R."/>
            <person name="Tomko P."/>
            <person name="Gavelis G."/>
            <person name="Widhalm J.R."/>
            <person name="Wisecaver J.H."/>
        </authorList>
    </citation>
    <scope>NUCLEOTIDE SEQUENCE</scope>
    <source>
        <strain evidence="1">ECLA1</strain>
    </source>
</reference>
<dbReference type="Proteomes" id="UP001283361">
    <property type="component" value="Unassembled WGS sequence"/>
</dbReference>
<organism evidence="1 2">
    <name type="scientific">Elysia crispata</name>
    <name type="common">lettuce slug</name>
    <dbReference type="NCBI Taxonomy" id="231223"/>
    <lineage>
        <taxon>Eukaryota</taxon>
        <taxon>Metazoa</taxon>
        <taxon>Spiralia</taxon>
        <taxon>Lophotrochozoa</taxon>
        <taxon>Mollusca</taxon>
        <taxon>Gastropoda</taxon>
        <taxon>Heterobranchia</taxon>
        <taxon>Euthyneura</taxon>
        <taxon>Panpulmonata</taxon>
        <taxon>Sacoglossa</taxon>
        <taxon>Placobranchoidea</taxon>
        <taxon>Plakobranchidae</taxon>
        <taxon>Elysia</taxon>
    </lineage>
</organism>
<dbReference type="PANTHER" id="PTHR22930:SF284">
    <property type="entry name" value="DDE TNP4 DOMAIN-CONTAINING PROTEIN"/>
    <property type="match status" value="1"/>
</dbReference>
<dbReference type="EMBL" id="JAWDGP010006628">
    <property type="protein sequence ID" value="KAK3737708.1"/>
    <property type="molecule type" value="Genomic_DNA"/>
</dbReference>
<dbReference type="PANTHER" id="PTHR22930">
    <property type="match status" value="1"/>
</dbReference>
<sequence length="315" mass="36270">MPSKRKVELAVLALCLNKLNVKKKKKKKKRRAEWVKKWLLDTDKHTHINLLSELRTYPSDFHNYMRMDDETYHTLLEMVTPLIEKQDTKMRRSINPHERLTATPRYLATGRTFEDLKFTTCISPQALSKIIPETCRAIYQVLAPQYLKFPTTEAEWKEIAKNFEERWQFPNCLGAVDGKHVAISPPPNSGSYFYNYKGFHSLVLMAIANANYELIYVHYVHFVHSMDAYQMEVCLVADSSTYTPPGSFDMEDPDTHEIQNGVRAGESNIAPLASGQTRNSSEGAKRVRDLFVDYFKNEGSVAWQNRLAGLSDSEH</sequence>
<proteinExistence type="predicted"/>
<evidence type="ECO:0000313" key="2">
    <source>
        <dbReference type="Proteomes" id="UP001283361"/>
    </source>
</evidence>
<evidence type="ECO:0000313" key="1">
    <source>
        <dbReference type="EMBL" id="KAK3737708.1"/>
    </source>
</evidence>
<name>A0AAE1CUZ4_9GAST</name>